<dbReference type="Gene3D" id="3.30.56.10">
    <property type="match status" value="2"/>
</dbReference>
<dbReference type="SUPFAM" id="SSF46955">
    <property type="entry name" value="Putative DNA-binding domain"/>
    <property type="match status" value="1"/>
</dbReference>
<comment type="catalytic activity">
    <reaction evidence="14 15">
        <text>tRNA(Phe) + L-phenylalanine + ATP = L-phenylalanyl-tRNA(Phe) + AMP + diphosphate + H(+)</text>
        <dbReference type="Rhea" id="RHEA:19413"/>
        <dbReference type="Rhea" id="RHEA-COMP:9668"/>
        <dbReference type="Rhea" id="RHEA-COMP:9699"/>
        <dbReference type="ChEBI" id="CHEBI:15378"/>
        <dbReference type="ChEBI" id="CHEBI:30616"/>
        <dbReference type="ChEBI" id="CHEBI:33019"/>
        <dbReference type="ChEBI" id="CHEBI:58095"/>
        <dbReference type="ChEBI" id="CHEBI:78442"/>
        <dbReference type="ChEBI" id="CHEBI:78531"/>
        <dbReference type="ChEBI" id="CHEBI:456215"/>
        <dbReference type="EC" id="6.1.1.20"/>
    </reaction>
</comment>
<dbReference type="Proteomes" id="UP001595858">
    <property type="component" value="Unassembled WGS sequence"/>
</dbReference>
<dbReference type="HAMAP" id="MF_00283">
    <property type="entry name" value="Phe_tRNA_synth_beta1"/>
    <property type="match status" value="1"/>
</dbReference>
<sequence length="833" mass="87524">MRVPVSWLRDYTDLPEGVTARDLAAALVGLGLEVETVDSVGADISGPIAVGRVLSIEELTGFKKPIRHCRVDVGGANGTGEPQNIVCGARNFGEGDLVVVALPGAELPGGFAISSRKTYGRVSEGMICSAAELELWEDHTGIVVLPAGSAEPGEDAYGLLGLREDVLDIAVTPDRGYALSMRGVAREAATAYGTAFRDPADAAPAGTPGGGYPAAVADPAICSRYVLHGVTGFDPEAPTPAWMKRRLALAGVRSISLAVDITNYVMLELGQPLHAWDRSALSGPVEVRLARSGEKLETLDHVTRALDPDDILITDDSGPINLAGVMGGAATEIGLSSTDVLVEAAHFAETHIARASRRHQLSSESSRRFERGVDSALQPAAAARAVRLLAELGGGEIDRGYTHIADESAAGPRPIAVAADLPDRVAGVSYGTGRVRAALERVGCTVEEDAGGLRVTPPTWRPDLTDPNDLAEEVVRIEGYDNIPSIPPRAPAGRGLTAGQRLRRSVCRRLAATGFTEVLTYPFMGERDLEGLQVGADDPRRHALRLSNPLSEDEPLLRTTLLPGLLKTLVRNVGRGFNDVALFETALVYIPRPGAPDSAPMLRVDRGPTPEERESLAGALPDQPRRVGAVLAGDREPGGWQGPGSPATWADAIETAREVARSANAELVVRAAQFAPWHPGRCAALYVRIGGEERLVGHAGELHPRTVAAYGLPERTAAAEIDLDAVEEAGGPATAPHVSGYPVALQDVALVVEEGVPAADVEGALRAGAGDLLEDVRLFDVYTGEQVGEGRRSLAYSLRFRAPDRTLAAEEIAGARDAAVAAAAERTGAVLRG</sequence>
<evidence type="ECO:0000256" key="13">
    <source>
        <dbReference type="ARBA" id="ARBA00023146"/>
    </source>
</evidence>
<dbReference type="Pfam" id="PF17759">
    <property type="entry name" value="tRNA_synthFbeta"/>
    <property type="match status" value="1"/>
</dbReference>
<keyword evidence="5 16" id="KW-0820">tRNA-binding</keyword>
<dbReference type="CDD" id="cd00769">
    <property type="entry name" value="PheRS_beta_core"/>
    <property type="match status" value="1"/>
</dbReference>
<comment type="cofactor">
    <cofactor evidence="15">
        <name>Mg(2+)</name>
        <dbReference type="ChEBI" id="CHEBI:18420"/>
    </cofactor>
    <text evidence="15">Binds 2 magnesium ions per tetramer.</text>
</comment>
<evidence type="ECO:0000256" key="4">
    <source>
        <dbReference type="ARBA" id="ARBA00022490"/>
    </source>
</evidence>
<comment type="similarity">
    <text evidence="2 15">Belongs to the phenylalanyl-tRNA synthetase beta subunit family. Type 1 subfamily.</text>
</comment>
<name>A0ABV9SJB1_9ACTN</name>
<evidence type="ECO:0000313" key="21">
    <source>
        <dbReference type="Proteomes" id="UP001595858"/>
    </source>
</evidence>
<dbReference type="EMBL" id="JBHSIY010000008">
    <property type="protein sequence ID" value="MFC4867216.1"/>
    <property type="molecule type" value="Genomic_DNA"/>
</dbReference>
<evidence type="ECO:0000256" key="15">
    <source>
        <dbReference type="HAMAP-Rule" id="MF_00283"/>
    </source>
</evidence>
<dbReference type="CDD" id="cd02796">
    <property type="entry name" value="tRNA_bind_bactPheRS"/>
    <property type="match status" value="1"/>
</dbReference>
<feature type="binding site" evidence="15">
    <location>
        <position position="472"/>
    </location>
    <ligand>
        <name>Mg(2+)</name>
        <dbReference type="ChEBI" id="CHEBI:18420"/>
        <note>shared with alpha subunit</note>
    </ligand>
</feature>
<evidence type="ECO:0000256" key="14">
    <source>
        <dbReference type="ARBA" id="ARBA00049255"/>
    </source>
</evidence>
<protein>
    <recommendedName>
        <fullName evidence="15">Phenylalanine--tRNA ligase beta subunit</fullName>
        <ecNumber evidence="15">6.1.1.20</ecNumber>
    </recommendedName>
    <alternativeName>
        <fullName evidence="15">Phenylalanyl-tRNA synthetase beta subunit</fullName>
        <shortName evidence="15">PheRS</shortName>
    </alternativeName>
</protein>
<dbReference type="InterPro" id="IPR033714">
    <property type="entry name" value="tRNA_bind_bactPheRS"/>
</dbReference>
<comment type="subunit">
    <text evidence="3 15">Tetramer of two alpha and two beta subunits.</text>
</comment>
<accession>A0ABV9SJB1</accession>
<dbReference type="PROSITE" id="PS51447">
    <property type="entry name" value="FDX_ACB"/>
    <property type="match status" value="1"/>
</dbReference>
<evidence type="ECO:0000256" key="10">
    <source>
        <dbReference type="ARBA" id="ARBA00022842"/>
    </source>
</evidence>
<dbReference type="InterPro" id="IPR005121">
    <property type="entry name" value="Fdx_antiC-bd"/>
</dbReference>
<feature type="binding site" evidence="15">
    <location>
        <position position="463"/>
    </location>
    <ligand>
        <name>Mg(2+)</name>
        <dbReference type="ChEBI" id="CHEBI:18420"/>
        <note>shared with alpha subunit</note>
    </ligand>
</feature>
<keyword evidence="9 15" id="KW-0067">ATP-binding</keyword>
<dbReference type="PROSITE" id="PS50886">
    <property type="entry name" value="TRBD"/>
    <property type="match status" value="1"/>
</dbReference>
<feature type="domain" description="B5" evidence="19">
    <location>
        <begin position="410"/>
        <end position="485"/>
    </location>
</feature>
<evidence type="ECO:0000256" key="2">
    <source>
        <dbReference type="ARBA" id="ARBA00008653"/>
    </source>
</evidence>
<keyword evidence="11 16" id="KW-0694">RNA-binding</keyword>
<evidence type="ECO:0000313" key="20">
    <source>
        <dbReference type="EMBL" id="MFC4867216.1"/>
    </source>
</evidence>
<dbReference type="Pfam" id="PF03483">
    <property type="entry name" value="B3_4"/>
    <property type="match status" value="1"/>
</dbReference>
<keyword evidence="13 15" id="KW-0030">Aminoacyl-tRNA synthetase</keyword>
<evidence type="ECO:0000259" key="17">
    <source>
        <dbReference type="PROSITE" id="PS50886"/>
    </source>
</evidence>
<dbReference type="SUPFAM" id="SSF56037">
    <property type="entry name" value="PheT/TilS domain"/>
    <property type="match status" value="1"/>
</dbReference>
<keyword evidence="21" id="KW-1185">Reference proteome</keyword>
<evidence type="ECO:0000256" key="6">
    <source>
        <dbReference type="ARBA" id="ARBA00022598"/>
    </source>
</evidence>
<feature type="domain" description="TRNA-binding" evidence="17">
    <location>
        <begin position="42"/>
        <end position="157"/>
    </location>
</feature>
<organism evidence="20 21">
    <name type="scientific">Streptomonospora arabica</name>
    <dbReference type="NCBI Taxonomy" id="412417"/>
    <lineage>
        <taxon>Bacteria</taxon>
        <taxon>Bacillati</taxon>
        <taxon>Actinomycetota</taxon>
        <taxon>Actinomycetes</taxon>
        <taxon>Streptosporangiales</taxon>
        <taxon>Nocardiopsidaceae</taxon>
        <taxon>Streptomonospora</taxon>
    </lineage>
</organism>
<dbReference type="InterPro" id="IPR002547">
    <property type="entry name" value="tRNA-bd_dom"/>
</dbReference>
<dbReference type="InterPro" id="IPR009061">
    <property type="entry name" value="DNA-bd_dom_put_sf"/>
</dbReference>
<dbReference type="Pfam" id="PF03484">
    <property type="entry name" value="B5"/>
    <property type="match status" value="1"/>
</dbReference>
<dbReference type="NCBIfam" id="TIGR00472">
    <property type="entry name" value="pheT_bact"/>
    <property type="match status" value="1"/>
</dbReference>
<proteinExistence type="inferred from homology"/>
<dbReference type="SMART" id="SM00896">
    <property type="entry name" value="FDX-ACB"/>
    <property type="match status" value="1"/>
</dbReference>
<dbReference type="Gene3D" id="3.50.40.10">
    <property type="entry name" value="Phenylalanyl-trna Synthetase, Chain B, domain 3"/>
    <property type="match status" value="1"/>
</dbReference>
<evidence type="ECO:0000259" key="18">
    <source>
        <dbReference type="PROSITE" id="PS51447"/>
    </source>
</evidence>
<evidence type="ECO:0000256" key="11">
    <source>
        <dbReference type="ARBA" id="ARBA00022884"/>
    </source>
</evidence>
<dbReference type="SUPFAM" id="SSF55681">
    <property type="entry name" value="Class II aaRS and biotin synthetases"/>
    <property type="match status" value="1"/>
</dbReference>
<keyword evidence="6 15" id="KW-0436">Ligase</keyword>
<dbReference type="SUPFAM" id="SSF50249">
    <property type="entry name" value="Nucleic acid-binding proteins"/>
    <property type="match status" value="1"/>
</dbReference>
<feature type="binding site" evidence="15">
    <location>
        <position position="473"/>
    </location>
    <ligand>
        <name>Mg(2+)</name>
        <dbReference type="ChEBI" id="CHEBI:18420"/>
        <note>shared with alpha subunit</note>
    </ligand>
</feature>
<dbReference type="InterPro" id="IPR045864">
    <property type="entry name" value="aa-tRNA-synth_II/BPL/LPL"/>
</dbReference>
<dbReference type="GO" id="GO:0004826">
    <property type="term" value="F:phenylalanine-tRNA ligase activity"/>
    <property type="evidence" value="ECO:0007669"/>
    <property type="project" value="UniProtKB-EC"/>
</dbReference>
<keyword evidence="12 15" id="KW-0648">Protein biosynthesis</keyword>
<dbReference type="Pfam" id="PF01588">
    <property type="entry name" value="tRNA_bind"/>
    <property type="match status" value="1"/>
</dbReference>
<dbReference type="EC" id="6.1.1.20" evidence="15"/>
<feature type="binding site" evidence="15">
    <location>
        <position position="469"/>
    </location>
    <ligand>
        <name>Mg(2+)</name>
        <dbReference type="ChEBI" id="CHEBI:18420"/>
        <note>shared with alpha subunit</note>
    </ligand>
</feature>
<dbReference type="RefSeq" id="WP_344145237.1">
    <property type="nucleotide sequence ID" value="NZ_BAAAQI010000013.1"/>
</dbReference>
<dbReference type="PANTHER" id="PTHR10947">
    <property type="entry name" value="PHENYLALANYL-TRNA SYNTHETASE BETA CHAIN AND LEUCINE-RICH REPEAT-CONTAINING PROTEIN 47"/>
    <property type="match status" value="1"/>
</dbReference>
<dbReference type="SMART" id="SM00873">
    <property type="entry name" value="B3_4"/>
    <property type="match status" value="1"/>
</dbReference>
<comment type="caution">
    <text evidence="20">The sequence shown here is derived from an EMBL/GenBank/DDBJ whole genome shotgun (WGS) entry which is preliminary data.</text>
</comment>
<dbReference type="InterPro" id="IPR005147">
    <property type="entry name" value="tRNA_synthase_B5-dom"/>
</dbReference>
<evidence type="ECO:0000256" key="16">
    <source>
        <dbReference type="PROSITE-ProRule" id="PRU00209"/>
    </source>
</evidence>
<dbReference type="InterPro" id="IPR045060">
    <property type="entry name" value="Phe-tRNA-ligase_IIc_bsu"/>
</dbReference>
<dbReference type="Gene3D" id="2.40.50.140">
    <property type="entry name" value="Nucleic acid-binding proteins"/>
    <property type="match status" value="1"/>
</dbReference>
<reference evidence="21" key="1">
    <citation type="journal article" date="2019" name="Int. J. Syst. Evol. Microbiol.">
        <title>The Global Catalogue of Microorganisms (GCM) 10K type strain sequencing project: providing services to taxonomists for standard genome sequencing and annotation.</title>
        <authorList>
            <consortium name="The Broad Institute Genomics Platform"/>
            <consortium name="The Broad Institute Genome Sequencing Center for Infectious Disease"/>
            <person name="Wu L."/>
            <person name="Ma J."/>
        </authorList>
    </citation>
    <scope>NUCLEOTIDE SEQUENCE [LARGE SCALE GENOMIC DNA]</scope>
    <source>
        <strain evidence="21">CGMCC 4.7304</strain>
    </source>
</reference>
<keyword evidence="7 15" id="KW-0479">Metal-binding</keyword>
<evidence type="ECO:0000256" key="3">
    <source>
        <dbReference type="ARBA" id="ARBA00011209"/>
    </source>
</evidence>
<keyword evidence="8 15" id="KW-0547">Nucleotide-binding</keyword>
<keyword evidence="4 15" id="KW-0963">Cytoplasm</keyword>
<evidence type="ECO:0000256" key="9">
    <source>
        <dbReference type="ARBA" id="ARBA00022840"/>
    </source>
</evidence>
<dbReference type="SMART" id="SM00874">
    <property type="entry name" value="B5"/>
    <property type="match status" value="1"/>
</dbReference>
<gene>
    <name evidence="15 20" type="primary">pheT</name>
    <name evidence="20" type="ORF">ACFPCZ_11285</name>
</gene>
<evidence type="ECO:0000259" key="19">
    <source>
        <dbReference type="PROSITE" id="PS51483"/>
    </source>
</evidence>
<dbReference type="InterPro" id="IPR005146">
    <property type="entry name" value="B3/B4_tRNA-bd"/>
</dbReference>
<dbReference type="InterPro" id="IPR012340">
    <property type="entry name" value="NA-bd_OB-fold"/>
</dbReference>
<evidence type="ECO:0000256" key="7">
    <source>
        <dbReference type="ARBA" id="ARBA00022723"/>
    </source>
</evidence>
<dbReference type="PANTHER" id="PTHR10947:SF0">
    <property type="entry name" value="PHENYLALANINE--TRNA LIGASE BETA SUBUNIT"/>
    <property type="match status" value="1"/>
</dbReference>
<dbReference type="InterPro" id="IPR020825">
    <property type="entry name" value="Phe-tRNA_synthase-like_B3/B4"/>
</dbReference>
<evidence type="ECO:0000256" key="8">
    <source>
        <dbReference type="ARBA" id="ARBA00022741"/>
    </source>
</evidence>
<evidence type="ECO:0000256" key="12">
    <source>
        <dbReference type="ARBA" id="ARBA00022917"/>
    </source>
</evidence>
<dbReference type="InterPro" id="IPR041616">
    <property type="entry name" value="PheRS_beta_core"/>
</dbReference>
<comment type="subcellular location">
    <subcellularLocation>
        <location evidence="1 15">Cytoplasm</location>
    </subcellularLocation>
</comment>
<evidence type="ECO:0000256" key="1">
    <source>
        <dbReference type="ARBA" id="ARBA00004496"/>
    </source>
</evidence>
<dbReference type="Pfam" id="PF03147">
    <property type="entry name" value="FDX-ACB"/>
    <property type="match status" value="1"/>
</dbReference>
<dbReference type="InterPro" id="IPR004532">
    <property type="entry name" value="Phe-tRNA-ligase_IIc_bsu_bact"/>
</dbReference>
<dbReference type="InterPro" id="IPR036690">
    <property type="entry name" value="Fdx_antiC-bd_sf"/>
</dbReference>
<evidence type="ECO:0000256" key="5">
    <source>
        <dbReference type="ARBA" id="ARBA00022555"/>
    </source>
</evidence>
<dbReference type="Gene3D" id="3.30.70.380">
    <property type="entry name" value="Ferrodoxin-fold anticodon-binding domain"/>
    <property type="match status" value="1"/>
</dbReference>
<dbReference type="PROSITE" id="PS51483">
    <property type="entry name" value="B5"/>
    <property type="match status" value="1"/>
</dbReference>
<dbReference type="SUPFAM" id="SSF54991">
    <property type="entry name" value="Anticodon-binding domain of PheRS"/>
    <property type="match status" value="1"/>
</dbReference>
<dbReference type="Gene3D" id="3.30.930.10">
    <property type="entry name" value="Bira Bifunctional Protein, Domain 2"/>
    <property type="match status" value="1"/>
</dbReference>
<keyword evidence="10 15" id="KW-0460">Magnesium</keyword>
<feature type="domain" description="FDX-ACB" evidence="18">
    <location>
        <begin position="739"/>
        <end position="832"/>
    </location>
</feature>